<dbReference type="SMART" id="SM00192">
    <property type="entry name" value="LDLa"/>
    <property type="match status" value="3"/>
</dbReference>
<evidence type="ECO:0000256" key="11">
    <source>
        <dbReference type="SAM" id="MobiDB-lite"/>
    </source>
</evidence>
<feature type="domain" description="Ig-like" evidence="12">
    <location>
        <begin position="153"/>
        <end position="237"/>
    </location>
</feature>
<evidence type="ECO:0000256" key="1">
    <source>
        <dbReference type="ARBA" id="ARBA00004167"/>
    </source>
</evidence>
<accession>A0A979FUV7</accession>
<feature type="disulfide bond" evidence="10">
    <location>
        <begin position="48"/>
        <end position="63"/>
    </location>
</feature>
<keyword evidence="6" id="KW-1133">Transmembrane helix</keyword>
<dbReference type="GO" id="GO:0016192">
    <property type="term" value="P:vesicle-mediated transport"/>
    <property type="evidence" value="ECO:0007669"/>
    <property type="project" value="UniProtKB-ARBA"/>
</dbReference>
<dbReference type="SUPFAM" id="SSF57424">
    <property type="entry name" value="LDL receptor-like module"/>
    <property type="match status" value="3"/>
</dbReference>
<dbReference type="InterPro" id="IPR036179">
    <property type="entry name" value="Ig-like_dom_sf"/>
</dbReference>
<keyword evidence="14" id="KW-1185">Reference proteome</keyword>
<organism evidence="14 15">
    <name type="scientific">Hyalella azteca</name>
    <name type="common">Amphipod</name>
    <dbReference type="NCBI Taxonomy" id="294128"/>
    <lineage>
        <taxon>Eukaryota</taxon>
        <taxon>Metazoa</taxon>
        <taxon>Ecdysozoa</taxon>
        <taxon>Arthropoda</taxon>
        <taxon>Crustacea</taxon>
        <taxon>Multicrustacea</taxon>
        <taxon>Malacostraca</taxon>
        <taxon>Eumalacostraca</taxon>
        <taxon>Peracarida</taxon>
        <taxon>Amphipoda</taxon>
        <taxon>Senticaudata</taxon>
        <taxon>Talitrida</taxon>
        <taxon>Talitroidea</taxon>
        <taxon>Hyalellidae</taxon>
        <taxon>Hyalella</taxon>
    </lineage>
</organism>
<feature type="disulfide bond" evidence="10">
    <location>
        <begin position="67"/>
        <end position="79"/>
    </location>
</feature>
<feature type="disulfide bond" evidence="10">
    <location>
        <begin position="74"/>
        <end position="92"/>
    </location>
</feature>
<dbReference type="InterPro" id="IPR023415">
    <property type="entry name" value="LDLR_class-A_CS"/>
</dbReference>
<evidence type="ECO:0000256" key="8">
    <source>
        <dbReference type="ARBA" id="ARBA00023157"/>
    </source>
</evidence>
<dbReference type="PANTHER" id="PTHR24270">
    <property type="entry name" value="LOW-DENSITY LIPOPROTEIN RECEPTOR-RELATED"/>
    <property type="match status" value="1"/>
</dbReference>
<dbReference type="PROSITE" id="PS50068">
    <property type="entry name" value="LDLRA_2"/>
    <property type="match status" value="3"/>
</dbReference>
<dbReference type="GO" id="GO:0030154">
    <property type="term" value="P:cell differentiation"/>
    <property type="evidence" value="ECO:0007669"/>
    <property type="project" value="UniProtKB-ARBA"/>
</dbReference>
<dbReference type="InterPro" id="IPR002049">
    <property type="entry name" value="LE_dom"/>
</dbReference>
<dbReference type="InterPro" id="IPR007110">
    <property type="entry name" value="Ig-like_dom"/>
</dbReference>
<dbReference type="PROSITE" id="PS01248">
    <property type="entry name" value="EGF_LAM_1"/>
    <property type="match status" value="1"/>
</dbReference>
<proteinExistence type="predicted"/>
<keyword evidence="9" id="KW-0325">Glycoprotein</keyword>
<keyword evidence="3" id="KW-0812">Transmembrane</keyword>
<feature type="disulfide bond" evidence="10">
    <location>
        <begin position="86"/>
        <end position="101"/>
    </location>
</feature>
<dbReference type="GO" id="GO:0005886">
    <property type="term" value="C:plasma membrane"/>
    <property type="evidence" value="ECO:0007669"/>
    <property type="project" value="TreeGrafter"/>
</dbReference>
<protein>
    <submittedName>
        <fullName evidence="15">Basement membrane proteoglycan</fullName>
    </submittedName>
</protein>
<dbReference type="RefSeq" id="XP_047741023.1">
    <property type="nucleotide sequence ID" value="XM_047885067.1"/>
</dbReference>
<dbReference type="InterPro" id="IPR036055">
    <property type="entry name" value="LDL_receptor-like_sf"/>
</dbReference>
<dbReference type="CDD" id="cd00112">
    <property type="entry name" value="LDLa"/>
    <property type="match status" value="3"/>
</dbReference>
<dbReference type="SUPFAM" id="SSF48726">
    <property type="entry name" value="Immunoglobulin"/>
    <property type="match status" value="1"/>
</dbReference>
<sequence length="506" mass="56085">MLSLAIWFTRTQYKIEQILECFIVCYLACFGDQWKCDDQHCIARAARCNGIRDCPDASDELFCNHRCEPHEFQCNNGRCILLMWRCDLDNDCGDASDEANCGLLMPGDVCPPRYFTCHNGQQCIARSHHCNGRSECGDGSDELGCVAANITQPPPISHAAPLYSTFELTCQANGVPLPVIVWRFNSRHLPSNCVQTNNNGRSTMRCVNINRSNQGTYSCEAHNILGSAMAQPNTYLAIREKPEICFPPSFNDNADTLDECIECFCFGASKTCTSSKRTKARFPLPEDVKLDVVSPHFTHEPRGRTSSLDNSPGYSGKTPTVVESSTASAYYFSLPSMYLGNLLNSYGSRLHYQTLSAAPTLPFSYPDAVISGNNVTLVYYATYGYGQAVRQNRSVPLDPNEWYLAAEKRITATRHHMMVVLQNTTRFLIRAVPHASGTGLALASRFLLDTAGRLDPASGVIERVSSVEECQCPRGYTGSSCETCEVGFHRKSSQRFPYGQCLPNSE</sequence>
<dbReference type="PROSITE" id="PS51115">
    <property type="entry name" value="LAMININ_IVA"/>
    <property type="match status" value="1"/>
</dbReference>
<dbReference type="Pfam" id="PF00057">
    <property type="entry name" value="Ldl_recept_a"/>
    <property type="match status" value="3"/>
</dbReference>
<feature type="compositionally biased region" description="Polar residues" evidence="11">
    <location>
        <begin position="304"/>
        <end position="319"/>
    </location>
</feature>
<dbReference type="GeneID" id="108680459"/>
<name>A0A979FUV7_HYAAZ</name>
<comment type="caution">
    <text evidence="10">Lacks conserved residue(s) required for the propagation of feature annotation.</text>
</comment>
<evidence type="ECO:0000256" key="3">
    <source>
        <dbReference type="ARBA" id="ARBA00022692"/>
    </source>
</evidence>
<dbReference type="FunFam" id="4.10.400.10:FF:000011">
    <property type="entry name" value="Low-density lipoprotein receptor-related protein 1"/>
    <property type="match status" value="1"/>
</dbReference>
<evidence type="ECO:0000259" key="13">
    <source>
        <dbReference type="PROSITE" id="PS51115"/>
    </source>
</evidence>
<dbReference type="OrthoDB" id="10055367at2759"/>
<feature type="region of interest" description="Disordered" evidence="11">
    <location>
        <begin position="295"/>
        <end position="319"/>
    </location>
</feature>
<dbReference type="InterPro" id="IPR013783">
    <property type="entry name" value="Ig-like_fold"/>
</dbReference>
<dbReference type="SMART" id="SM00408">
    <property type="entry name" value="IGc2"/>
    <property type="match status" value="1"/>
</dbReference>
<feature type="disulfide bond" evidence="10">
    <location>
        <begin position="36"/>
        <end position="54"/>
    </location>
</feature>
<evidence type="ECO:0000256" key="7">
    <source>
        <dbReference type="ARBA" id="ARBA00023136"/>
    </source>
</evidence>
<evidence type="ECO:0000256" key="5">
    <source>
        <dbReference type="ARBA" id="ARBA00022737"/>
    </source>
</evidence>
<reference evidence="15" key="1">
    <citation type="submission" date="2025-08" db="UniProtKB">
        <authorList>
            <consortium name="RefSeq"/>
        </authorList>
    </citation>
    <scope>IDENTIFICATION</scope>
    <source>
        <tissue evidence="15">Whole organism</tissue>
    </source>
</reference>
<evidence type="ECO:0000256" key="10">
    <source>
        <dbReference type="PROSITE-ProRule" id="PRU00124"/>
    </source>
</evidence>
<dbReference type="InterPro" id="IPR000034">
    <property type="entry name" value="Laminin_IV"/>
</dbReference>
<evidence type="ECO:0000313" key="15">
    <source>
        <dbReference type="RefSeq" id="XP_047741023.1"/>
    </source>
</evidence>
<gene>
    <name evidence="15" type="primary">LOC108680459</name>
</gene>
<dbReference type="PROSITE" id="PS50835">
    <property type="entry name" value="IG_LIKE"/>
    <property type="match status" value="1"/>
</dbReference>
<keyword evidence="5" id="KW-0677">Repeat</keyword>
<dbReference type="Gene3D" id="2.10.25.10">
    <property type="entry name" value="Laminin"/>
    <property type="match status" value="1"/>
</dbReference>
<feature type="disulfide bond" evidence="10">
    <location>
        <begin position="29"/>
        <end position="41"/>
    </location>
</feature>
<evidence type="ECO:0000313" key="14">
    <source>
        <dbReference type="Proteomes" id="UP000694843"/>
    </source>
</evidence>
<dbReference type="PROSITE" id="PS01209">
    <property type="entry name" value="LDLRA_1"/>
    <property type="match status" value="2"/>
</dbReference>
<dbReference type="SMART" id="SM00281">
    <property type="entry name" value="LamB"/>
    <property type="match status" value="1"/>
</dbReference>
<dbReference type="Gene3D" id="4.10.400.10">
    <property type="entry name" value="Low-density Lipoprotein Receptor"/>
    <property type="match status" value="3"/>
</dbReference>
<dbReference type="InterPro" id="IPR050685">
    <property type="entry name" value="LDLR"/>
</dbReference>
<feature type="domain" description="Laminin IV type A" evidence="13">
    <location>
        <begin position="290"/>
        <end position="469"/>
    </location>
</feature>
<dbReference type="Proteomes" id="UP000694843">
    <property type="component" value="Unplaced"/>
</dbReference>
<keyword evidence="8 10" id="KW-1015">Disulfide bond</keyword>
<dbReference type="InterPro" id="IPR003598">
    <property type="entry name" value="Ig_sub2"/>
</dbReference>
<keyword evidence="4" id="KW-0732">Signal</keyword>
<dbReference type="Gene3D" id="2.60.40.10">
    <property type="entry name" value="Immunoglobulins"/>
    <property type="match status" value="1"/>
</dbReference>
<keyword evidence="7" id="KW-0472">Membrane</keyword>
<dbReference type="OMA" id="CRSSTWY"/>
<dbReference type="Pfam" id="PF00052">
    <property type="entry name" value="Laminin_B"/>
    <property type="match status" value="1"/>
</dbReference>
<dbReference type="Pfam" id="PF13927">
    <property type="entry name" value="Ig_3"/>
    <property type="match status" value="1"/>
</dbReference>
<evidence type="ECO:0000256" key="6">
    <source>
        <dbReference type="ARBA" id="ARBA00022989"/>
    </source>
</evidence>
<comment type="subcellular location">
    <subcellularLocation>
        <location evidence="2">Endomembrane system</location>
    </subcellularLocation>
    <subcellularLocation>
        <location evidence="1">Membrane</location>
        <topology evidence="1">Single-pass membrane protein</topology>
    </subcellularLocation>
</comment>
<feature type="disulfide bond" evidence="10">
    <location>
        <begin position="130"/>
        <end position="145"/>
    </location>
</feature>
<dbReference type="PANTHER" id="PTHR24270:SF60">
    <property type="entry name" value="CUB AND LDLA DOMAIN, ISOFORM A-RELATED"/>
    <property type="match status" value="1"/>
</dbReference>
<dbReference type="PRINTS" id="PR00261">
    <property type="entry name" value="LDLRECEPTOR"/>
</dbReference>
<dbReference type="GO" id="GO:0012505">
    <property type="term" value="C:endomembrane system"/>
    <property type="evidence" value="ECO:0007669"/>
    <property type="project" value="UniProtKB-SubCell"/>
</dbReference>
<dbReference type="KEGG" id="hazt:108680459"/>
<evidence type="ECO:0000256" key="4">
    <source>
        <dbReference type="ARBA" id="ARBA00022729"/>
    </source>
</evidence>
<dbReference type="InterPro" id="IPR002172">
    <property type="entry name" value="LDrepeatLR_classA_rpt"/>
</dbReference>
<evidence type="ECO:0000259" key="12">
    <source>
        <dbReference type="PROSITE" id="PS50835"/>
    </source>
</evidence>
<dbReference type="AlphaFoldDB" id="A0A979FUV7"/>
<evidence type="ECO:0000256" key="9">
    <source>
        <dbReference type="ARBA" id="ARBA00023180"/>
    </source>
</evidence>
<evidence type="ECO:0000256" key="2">
    <source>
        <dbReference type="ARBA" id="ARBA00004308"/>
    </source>
</evidence>